<evidence type="ECO:0000256" key="1">
    <source>
        <dbReference type="ARBA" id="ARBA00004752"/>
    </source>
</evidence>
<feature type="signal peptide" evidence="7">
    <location>
        <begin position="1"/>
        <end position="33"/>
    </location>
</feature>
<sequence>MWKFPRTRRTLRALIPAAPLALTVGVLPAYAVAAPTPASVPLKCSTADGPYQRQVEELLGLEADGSQSPEDCLAIQRYQESQLIVPADGSAGPITYTALYWEWAQNYPEQLRGCPERKGRVACVDLGHQIMWVALDGKVAFTPVAIRSGRAELPTRTGWFRVERRKQDDWSTLYNSPMTFSQYFSGGQAIHGVYNNLYEGPGSHGCVNLRHADAKRLWTVLQQGDAVYVWGAKPGGPTR</sequence>
<dbReference type="RefSeq" id="WP_329403021.1">
    <property type="nucleotide sequence ID" value="NZ_CP109019.1"/>
</dbReference>
<evidence type="ECO:0000313" key="10">
    <source>
        <dbReference type="Proteomes" id="UP001432060"/>
    </source>
</evidence>
<dbReference type="SUPFAM" id="SSF141523">
    <property type="entry name" value="L,D-transpeptidase catalytic domain-like"/>
    <property type="match status" value="1"/>
</dbReference>
<accession>A0ABZ1XSS3</accession>
<dbReference type="PANTHER" id="PTHR30582:SF33">
    <property type="entry name" value="EXPORTED PROTEIN"/>
    <property type="match status" value="1"/>
</dbReference>
<feature type="active site" description="Nucleophile" evidence="6">
    <location>
        <position position="206"/>
    </location>
</feature>
<feature type="domain" description="L,D-TPase catalytic" evidence="8">
    <location>
        <begin position="120"/>
        <end position="230"/>
    </location>
</feature>
<evidence type="ECO:0000256" key="6">
    <source>
        <dbReference type="PROSITE-ProRule" id="PRU01373"/>
    </source>
</evidence>
<organism evidence="9 10">
    <name type="scientific">Streptomyces melanogenes</name>
    <dbReference type="NCBI Taxonomy" id="67326"/>
    <lineage>
        <taxon>Bacteria</taxon>
        <taxon>Bacillati</taxon>
        <taxon>Actinomycetota</taxon>
        <taxon>Actinomycetes</taxon>
        <taxon>Kitasatosporales</taxon>
        <taxon>Streptomycetaceae</taxon>
        <taxon>Streptomyces</taxon>
    </lineage>
</organism>
<keyword evidence="10" id="KW-1185">Reference proteome</keyword>
<dbReference type="Gene3D" id="2.40.440.10">
    <property type="entry name" value="L,D-transpeptidase catalytic domain-like"/>
    <property type="match status" value="1"/>
</dbReference>
<dbReference type="InterPro" id="IPR038063">
    <property type="entry name" value="Transpep_catalytic_dom"/>
</dbReference>
<dbReference type="InterPro" id="IPR005490">
    <property type="entry name" value="LD_TPept_cat_dom"/>
</dbReference>
<name>A0ABZ1XSS3_9ACTN</name>
<evidence type="ECO:0000256" key="5">
    <source>
        <dbReference type="ARBA" id="ARBA00023316"/>
    </source>
</evidence>
<dbReference type="Pfam" id="PF03734">
    <property type="entry name" value="YkuD"/>
    <property type="match status" value="1"/>
</dbReference>
<evidence type="ECO:0000256" key="7">
    <source>
        <dbReference type="SAM" id="SignalP"/>
    </source>
</evidence>
<evidence type="ECO:0000256" key="4">
    <source>
        <dbReference type="ARBA" id="ARBA00022984"/>
    </source>
</evidence>
<evidence type="ECO:0000313" key="9">
    <source>
        <dbReference type="EMBL" id="WUT86569.1"/>
    </source>
</evidence>
<dbReference type="Proteomes" id="UP001432060">
    <property type="component" value="Chromosome"/>
</dbReference>
<evidence type="ECO:0000256" key="3">
    <source>
        <dbReference type="ARBA" id="ARBA00022960"/>
    </source>
</evidence>
<keyword evidence="5 6" id="KW-0961">Cell wall biogenesis/degradation</keyword>
<dbReference type="CDD" id="cd16913">
    <property type="entry name" value="YkuD_like"/>
    <property type="match status" value="1"/>
</dbReference>
<dbReference type="InterPro" id="IPR050979">
    <property type="entry name" value="LD-transpeptidase"/>
</dbReference>
<keyword evidence="3 6" id="KW-0133">Cell shape</keyword>
<dbReference type="PROSITE" id="PS52029">
    <property type="entry name" value="LD_TPASE"/>
    <property type="match status" value="1"/>
</dbReference>
<protein>
    <submittedName>
        <fullName evidence="9">L,D-transpeptidase family protein</fullName>
    </submittedName>
</protein>
<proteinExistence type="predicted"/>
<feature type="chain" id="PRO_5045073580" evidence="7">
    <location>
        <begin position="34"/>
        <end position="239"/>
    </location>
</feature>
<evidence type="ECO:0000259" key="8">
    <source>
        <dbReference type="PROSITE" id="PS52029"/>
    </source>
</evidence>
<dbReference type="EMBL" id="CP109019">
    <property type="protein sequence ID" value="WUT86569.1"/>
    <property type="molecule type" value="Genomic_DNA"/>
</dbReference>
<comment type="pathway">
    <text evidence="1 6">Cell wall biogenesis; peptidoglycan biosynthesis.</text>
</comment>
<gene>
    <name evidence="9" type="ORF">OG515_32410</name>
</gene>
<feature type="active site" description="Proton donor/acceptor" evidence="6">
    <location>
        <position position="191"/>
    </location>
</feature>
<keyword evidence="2" id="KW-0808">Transferase</keyword>
<evidence type="ECO:0000256" key="2">
    <source>
        <dbReference type="ARBA" id="ARBA00022679"/>
    </source>
</evidence>
<keyword evidence="4 6" id="KW-0573">Peptidoglycan synthesis</keyword>
<keyword evidence="7" id="KW-0732">Signal</keyword>
<reference evidence="9" key="1">
    <citation type="submission" date="2022-10" db="EMBL/GenBank/DDBJ databases">
        <title>The complete genomes of actinobacterial strains from the NBC collection.</title>
        <authorList>
            <person name="Joergensen T.S."/>
            <person name="Alvarez Arevalo M."/>
            <person name="Sterndorff E.B."/>
            <person name="Faurdal D."/>
            <person name="Vuksanovic O."/>
            <person name="Mourched A.-S."/>
            <person name="Charusanti P."/>
            <person name="Shaw S."/>
            <person name="Blin K."/>
            <person name="Weber T."/>
        </authorList>
    </citation>
    <scope>NUCLEOTIDE SEQUENCE</scope>
    <source>
        <strain evidence="9">NBC_00668</strain>
    </source>
</reference>
<dbReference type="PANTHER" id="PTHR30582">
    <property type="entry name" value="L,D-TRANSPEPTIDASE"/>
    <property type="match status" value="1"/>
</dbReference>